<proteinExistence type="predicted"/>
<reference evidence="2 3" key="1">
    <citation type="submission" date="2023-07" db="EMBL/GenBank/DDBJ databases">
        <title>Sequencing the genomes of 1000 actinobacteria strains.</title>
        <authorList>
            <person name="Klenk H.-P."/>
        </authorList>
    </citation>
    <scope>NUCLEOTIDE SEQUENCE [LARGE SCALE GENOMIC DNA]</scope>
    <source>
        <strain evidence="2 3">DSM 14555</strain>
    </source>
</reference>
<dbReference type="RefSeq" id="WP_309799231.1">
    <property type="nucleotide sequence ID" value="NZ_BAAAHY010000005.1"/>
</dbReference>
<protein>
    <recommendedName>
        <fullName evidence="1">HNH nuclease domain-containing protein</fullName>
    </recommendedName>
</protein>
<dbReference type="EMBL" id="JAVDQF010000001">
    <property type="protein sequence ID" value="MDR6270269.1"/>
    <property type="molecule type" value="Genomic_DNA"/>
</dbReference>
<dbReference type="Proteomes" id="UP001185069">
    <property type="component" value="Unassembled WGS sequence"/>
</dbReference>
<evidence type="ECO:0000313" key="2">
    <source>
        <dbReference type="EMBL" id="MDR6270269.1"/>
    </source>
</evidence>
<dbReference type="Pfam" id="PF13391">
    <property type="entry name" value="HNH_2"/>
    <property type="match status" value="1"/>
</dbReference>
<feature type="domain" description="HNH nuclease" evidence="1">
    <location>
        <begin position="86"/>
        <end position="135"/>
    </location>
</feature>
<evidence type="ECO:0000259" key="1">
    <source>
        <dbReference type="Pfam" id="PF13391"/>
    </source>
</evidence>
<keyword evidence="3" id="KW-1185">Reference proteome</keyword>
<name>A0ABU1JDP7_9MICC</name>
<accession>A0ABU1JDP7</accession>
<evidence type="ECO:0000313" key="3">
    <source>
        <dbReference type="Proteomes" id="UP001185069"/>
    </source>
</evidence>
<gene>
    <name evidence="2" type="ORF">JOE69_002507</name>
</gene>
<organism evidence="2 3">
    <name type="scientific">Arthrobacter russicus</name>
    <dbReference type="NCBI Taxonomy" id="172040"/>
    <lineage>
        <taxon>Bacteria</taxon>
        <taxon>Bacillati</taxon>
        <taxon>Actinomycetota</taxon>
        <taxon>Actinomycetes</taxon>
        <taxon>Micrococcales</taxon>
        <taxon>Micrococcaceae</taxon>
        <taxon>Arthrobacter</taxon>
    </lineage>
</organism>
<sequence length="197" mass="22395">MEQQKPLIWFQGVGSDPSVFLPIFPVFLINEEPMQRQFVVDLVDKFEQPDSPLEEAIKRYRQVLTRQRLHQPIFRSMVLAAYQSRCAVCSLKQASLLDAAHIIPDNEADGIASVSNGLALCKLHHAAFDNQILGITPDYVVRIREEILHEAGGSMLRFGLQNYEGQKLLTIPKSTHKRPDQQLLHRAYEKFLSAQSS</sequence>
<comment type="caution">
    <text evidence="2">The sequence shown here is derived from an EMBL/GenBank/DDBJ whole genome shotgun (WGS) entry which is preliminary data.</text>
</comment>
<dbReference type="InterPro" id="IPR003615">
    <property type="entry name" value="HNH_nuc"/>
</dbReference>